<feature type="transmembrane region" description="Helical" evidence="8">
    <location>
        <begin position="93"/>
        <end position="114"/>
    </location>
</feature>
<comment type="caution">
    <text evidence="10">The sequence shown here is derived from an EMBL/GenBank/DDBJ whole genome shotgun (WGS) entry which is preliminary data.</text>
</comment>
<dbReference type="Gene3D" id="1.10.3470.10">
    <property type="entry name" value="ABC transporter involved in vitamin B12 uptake, BtuC"/>
    <property type="match status" value="1"/>
</dbReference>
<keyword evidence="7 8" id="KW-0472">Membrane</keyword>
<keyword evidence="3" id="KW-0813">Transport</keyword>
<feature type="transmembrane region" description="Helical" evidence="8">
    <location>
        <begin position="120"/>
        <end position="139"/>
    </location>
</feature>
<sequence>MARLSAARTTAATFAIALFALAAAVAVMATGPLGVAPDQLAAALFGHGSPDAELALTLRGPRLLAAMTCGAALAGAGAGFQILFRNPLAAPDLLGVSSGAGLGAALALLLGAGAALVQGAAFAGGLATGAIALACAAMTRSGDGRLALILCGVVAGALAAAGLGLVVVVAEPYSQLPSITWWLLGSFTRATMAEALMAVIPAGIGAAILIWLGFRLDILSLGDEQAQSLGLPARPLRILALCAAALMTSAAVAVAGLVGWIGLLAPHAARLVVGEQAGRLLPAAMATGALFALLIDRLATAFGPAELPVGLLSAAVGAPAFLFLFVVSSRRS</sequence>
<evidence type="ECO:0000313" key="11">
    <source>
        <dbReference type="Proteomes" id="UP000529946"/>
    </source>
</evidence>
<evidence type="ECO:0000313" key="10">
    <source>
        <dbReference type="EMBL" id="MBB4082010.1"/>
    </source>
</evidence>
<keyword evidence="9" id="KW-0732">Signal</keyword>
<proteinExistence type="inferred from homology"/>
<dbReference type="CDD" id="cd06550">
    <property type="entry name" value="TM_ABC_iron-siderophores_like"/>
    <property type="match status" value="1"/>
</dbReference>
<feature type="transmembrane region" description="Helical" evidence="8">
    <location>
        <begin position="235"/>
        <end position="265"/>
    </location>
</feature>
<accession>A0A7W6NPC5</accession>
<evidence type="ECO:0000256" key="4">
    <source>
        <dbReference type="ARBA" id="ARBA00022475"/>
    </source>
</evidence>
<feature type="chain" id="PRO_5031356480" evidence="9">
    <location>
        <begin position="23"/>
        <end position="332"/>
    </location>
</feature>
<dbReference type="EMBL" id="JACIDM010000001">
    <property type="protein sequence ID" value="MBB4082010.1"/>
    <property type="molecule type" value="Genomic_DNA"/>
</dbReference>
<evidence type="ECO:0000256" key="1">
    <source>
        <dbReference type="ARBA" id="ARBA00004651"/>
    </source>
</evidence>
<organism evidence="10 11">
    <name type="scientific">Brevundimonas lenta</name>
    <dbReference type="NCBI Taxonomy" id="424796"/>
    <lineage>
        <taxon>Bacteria</taxon>
        <taxon>Pseudomonadati</taxon>
        <taxon>Pseudomonadota</taxon>
        <taxon>Alphaproteobacteria</taxon>
        <taxon>Caulobacterales</taxon>
        <taxon>Caulobacteraceae</taxon>
        <taxon>Brevundimonas</taxon>
    </lineage>
</organism>
<dbReference type="AlphaFoldDB" id="A0A7W6NPC5"/>
<evidence type="ECO:0000256" key="2">
    <source>
        <dbReference type="ARBA" id="ARBA00007935"/>
    </source>
</evidence>
<dbReference type="InterPro" id="IPR000522">
    <property type="entry name" value="ABC_transptr_permease_BtuC"/>
</dbReference>
<evidence type="ECO:0000256" key="5">
    <source>
        <dbReference type="ARBA" id="ARBA00022692"/>
    </source>
</evidence>
<keyword evidence="5 8" id="KW-0812">Transmembrane</keyword>
<evidence type="ECO:0000256" key="9">
    <source>
        <dbReference type="SAM" id="SignalP"/>
    </source>
</evidence>
<gene>
    <name evidence="10" type="ORF">GGR12_000849</name>
</gene>
<comment type="similarity">
    <text evidence="2">Belongs to the binding-protein-dependent transport system permease family. FecCD subfamily.</text>
</comment>
<feature type="transmembrane region" description="Helical" evidence="8">
    <location>
        <begin position="63"/>
        <end position="84"/>
    </location>
</feature>
<evidence type="ECO:0000256" key="8">
    <source>
        <dbReference type="SAM" id="Phobius"/>
    </source>
</evidence>
<dbReference type="Proteomes" id="UP000529946">
    <property type="component" value="Unassembled WGS sequence"/>
</dbReference>
<feature type="transmembrane region" description="Helical" evidence="8">
    <location>
        <begin position="277"/>
        <end position="295"/>
    </location>
</feature>
<evidence type="ECO:0000256" key="7">
    <source>
        <dbReference type="ARBA" id="ARBA00023136"/>
    </source>
</evidence>
<protein>
    <submittedName>
        <fullName evidence="10">Iron complex transport system permease protein</fullName>
    </submittedName>
</protein>
<evidence type="ECO:0000256" key="3">
    <source>
        <dbReference type="ARBA" id="ARBA00022448"/>
    </source>
</evidence>
<dbReference type="InterPro" id="IPR037294">
    <property type="entry name" value="ABC_BtuC-like"/>
</dbReference>
<dbReference type="SUPFAM" id="SSF81345">
    <property type="entry name" value="ABC transporter involved in vitamin B12 uptake, BtuC"/>
    <property type="match status" value="1"/>
</dbReference>
<comment type="subcellular location">
    <subcellularLocation>
        <location evidence="1">Cell membrane</location>
        <topology evidence="1">Multi-pass membrane protein</topology>
    </subcellularLocation>
</comment>
<dbReference type="PANTHER" id="PTHR30472">
    <property type="entry name" value="FERRIC ENTEROBACTIN TRANSPORT SYSTEM PERMEASE PROTEIN"/>
    <property type="match status" value="1"/>
</dbReference>
<dbReference type="PANTHER" id="PTHR30472:SF25">
    <property type="entry name" value="ABC TRANSPORTER PERMEASE PROTEIN MJ0876-RELATED"/>
    <property type="match status" value="1"/>
</dbReference>
<feature type="transmembrane region" description="Helical" evidence="8">
    <location>
        <begin position="146"/>
        <end position="170"/>
    </location>
</feature>
<feature type="transmembrane region" description="Helical" evidence="8">
    <location>
        <begin position="307"/>
        <end position="327"/>
    </location>
</feature>
<feature type="signal peptide" evidence="9">
    <location>
        <begin position="1"/>
        <end position="22"/>
    </location>
</feature>
<keyword evidence="6 8" id="KW-1133">Transmembrane helix</keyword>
<feature type="transmembrane region" description="Helical" evidence="8">
    <location>
        <begin position="190"/>
        <end position="214"/>
    </location>
</feature>
<dbReference type="GO" id="GO:0022857">
    <property type="term" value="F:transmembrane transporter activity"/>
    <property type="evidence" value="ECO:0007669"/>
    <property type="project" value="InterPro"/>
</dbReference>
<name>A0A7W6NPC5_9CAUL</name>
<dbReference type="GO" id="GO:0005886">
    <property type="term" value="C:plasma membrane"/>
    <property type="evidence" value="ECO:0007669"/>
    <property type="project" value="UniProtKB-SubCell"/>
</dbReference>
<dbReference type="RefSeq" id="WP_183203141.1">
    <property type="nucleotide sequence ID" value="NZ_BAAAER010000004.1"/>
</dbReference>
<keyword evidence="4" id="KW-1003">Cell membrane</keyword>
<keyword evidence="11" id="KW-1185">Reference proteome</keyword>
<dbReference type="Pfam" id="PF01032">
    <property type="entry name" value="FecCD"/>
    <property type="match status" value="1"/>
</dbReference>
<evidence type="ECO:0000256" key="6">
    <source>
        <dbReference type="ARBA" id="ARBA00022989"/>
    </source>
</evidence>
<reference evidence="10 11" key="1">
    <citation type="submission" date="2020-08" db="EMBL/GenBank/DDBJ databases">
        <title>Genomic Encyclopedia of Type Strains, Phase IV (KMG-IV): sequencing the most valuable type-strain genomes for metagenomic binning, comparative biology and taxonomic classification.</title>
        <authorList>
            <person name="Goeker M."/>
        </authorList>
    </citation>
    <scope>NUCLEOTIDE SEQUENCE [LARGE SCALE GENOMIC DNA]</scope>
    <source>
        <strain evidence="10 11">DSM 23960</strain>
    </source>
</reference>